<name>D8JQH4_HYPDA</name>
<feature type="chain" id="PRO_5003116210" evidence="1">
    <location>
        <begin position="31"/>
        <end position="89"/>
    </location>
</feature>
<feature type="signal peptide" evidence="1">
    <location>
        <begin position="1"/>
        <end position="30"/>
    </location>
</feature>
<protein>
    <submittedName>
        <fullName evidence="2">Uncharacterized protein</fullName>
    </submittedName>
</protein>
<dbReference type="HOGENOM" id="CLU_2716941_0_0_5"/>
<dbReference type="RefSeq" id="WP_013216087.1">
    <property type="nucleotide sequence ID" value="NC_014313.1"/>
</dbReference>
<dbReference type="Proteomes" id="UP000002033">
    <property type="component" value="Chromosome"/>
</dbReference>
<dbReference type="EMBL" id="CP002083">
    <property type="protein sequence ID" value="ADJ23928.1"/>
    <property type="molecule type" value="Genomic_DNA"/>
</dbReference>
<evidence type="ECO:0000256" key="1">
    <source>
        <dbReference type="SAM" id="SignalP"/>
    </source>
</evidence>
<keyword evidence="3" id="KW-1185">Reference proteome</keyword>
<proteinExistence type="predicted"/>
<dbReference type="KEGG" id="hdn:Hden_2129"/>
<sequence length="89" mass="9418" precursor="true">MSITISSTLAAAAIATMASAVLSSTSWVNALPYVDVSASPEMWNAASAARKQSARSAKRSLRNQFASTVRPLDLHKFTLADFGDVDASR</sequence>
<organism evidence="2 3">
    <name type="scientific">Hyphomicrobium denitrificans (strain ATCC 51888 / DSM 1869 / NCIMB 11706 / TK 0415)</name>
    <dbReference type="NCBI Taxonomy" id="582899"/>
    <lineage>
        <taxon>Bacteria</taxon>
        <taxon>Pseudomonadati</taxon>
        <taxon>Pseudomonadota</taxon>
        <taxon>Alphaproteobacteria</taxon>
        <taxon>Hyphomicrobiales</taxon>
        <taxon>Hyphomicrobiaceae</taxon>
        <taxon>Hyphomicrobium</taxon>
    </lineage>
</organism>
<reference evidence="3" key="1">
    <citation type="journal article" date="2011" name="J. Bacteriol.">
        <title>Genome sequences of eight morphologically diverse alphaproteobacteria.</title>
        <authorList>
            <consortium name="US DOE Joint Genome Institute"/>
            <person name="Brown P.J."/>
            <person name="Kysela D.T."/>
            <person name="Buechlein A."/>
            <person name="Hemmerich C."/>
            <person name="Brun Y.V."/>
        </authorList>
    </citation>
    <scope>NUCLEOTIDE SEQUENCE [LARGE SCALE GENOMIC DNA]</scope>
    <source>
        <strain evidence="3">ATCC 51888 / DSM 1869 / NCIB 11706 / TK 0415</strain>
    </source>
</reference>
<evidence type="ECO:0000313" key="2">
    <source>
        <dbReference type="EMBL" id="ADJ23928.1"/>
    </source>
</evidence>
<evidence type="ECO:0000313" key="3">
    <source>
        <dbReference type="Proteomes" id="UP000002033"/>
    </source>
</evidence>
<gene>
    <name evidence="2" type="ordered locus">Hden_2129</name>
</gene>
<keyword evidence="1" id="KW-0732">Signal</keyword>
<accession>D8JQH4</accession>
<dbReference type="AlphaFoldDB" id="D8JQH4"/>